<name>A0A7I7W9U5_9MYCO</name>
<dbReference type="Gene3D" id="1.10.357.10">
    <property type="entry name" value="Tetracycline Repressor, domain 2"/>
    <property type="match status" value="1"/>
</dbReference>
<keyword evidence="3" id="KW-0804">Transcription</keyword>
<organism evidence="7 8">
    <name type="scientific">Mycobacterium branderi</name>
    <dbReference type="NCBI Taxonomy" id="43348"/>
    <lineage>
        <taxon>Bacteria</taxon>
        <taxon>Bacillati</taxon>
        <taxon>Actinomycetota</taxon>
        <taxon>Actinomycetes</taxon>
        <taxon>Mycobacteriales</taxon>
        <taxon>Mycobacteriaceae</taxon>
        <taxon>Mycobacterium</taxon>
    </lineage>
</organism>
<dbReference type="Pfam" id="PF00440">
    <property type="entry name" value="TetR_N"/>
    <property type="match status" value="1"/>
</dbReference>
<keyword evidence="9" id="KW-1185">Reference proteome</keyword>
<keyword evidence="1" id="KW-0805">Transcription regulation</keyword>
<evidence type="ECO:0000256" key="2">
    <source>
        <dbReference type="ARBA" id="ARBA00023125"/>
    </source>
</evidence>
<reference evidence="7 8" key="1">
    <citation type="submission" date="2016-12" db="EMBL/GenBank/DDBJ databases">
        <title>The new phylogeny of genus Mycobacterium.</title>
        <authorList>
            <person name="Tortoli E."/>
            <person name="Trovato A."/>
            <person name="Cirillo D.M."/>
        </authorList>
    </citation>
    <scope>NUCLEOTIDE SEQUENCE [LARGE SCALE GENOMIC DNA]</scope>
    <source>
        <strain evidence="7 8">DSM 44624</strain>
    </source>
</reference>
<dbReference type="PROSITE" id="PS50977">
    <property type="entry name" value="HTH_TETR_2"/>
    <property type="match status" value="1"/>
</dbReference>
<dbReference type="GO" id="GO:0000976">
    <property type="term" value="F:transcription cis-regulatory region binding"/>
    <property type="evidence" value="ECO:0007669"/>
    <property type="project" value="TreeGrafter"/>
</dbReference>
<evidence type="ECO:0000259" key="5">
    <source>
        <dbReference type="PROSITE" id="PS50977"/>
    </source>
</evidence>
<dbReference type="AlphaFoldDB" id="A0A7I7W9U5"/>
<dbReference type="PANTHER" id="PTHR30055:SF234">
    <property type="entry name" value="HTH-TYPE TRANSCRIPTIONAL REGULATOR BETI"/>
    <property type="match status" value="1"/>
</dbReference>
<dbReference type="PANTHER" id="PTHR30055">
    <property type="entry name" value="HTH-TYPE TRANSCRIPTIONAL REGULATOR RUTR"/>
    <property type="match status" value="1"/>
</dbReference>
<reference evidence="6 9" key="2">
    <citation type="journal article" date="2019" name="Emerg. Microbes Infect.">
        <title>Comprehensive subspecies identification of 175 nontuberculous mycobacteria species based on 7547 genomic profiles.</title>
        <authorList>
            <person name="Matsumoto Y."/>
            <person name="Kinjo T."/>
            <person name="Motooka D."/>
            <person name="Nabeya D."/>
            <person name="Jung N."/>
            <person name="Uechi K."/>
            <person name="Horii T."/>
            <person name="Iida T."/>
            <person name="Fujita J."/>
            <person name="Nakamura S."/>
        </authorList>
    </citation>
    <scope>NUCLEOTIDE SEQUENCE [LARGE SCALE GENOMIC DNA]</scope>
    <source>
        <strain evidence="6 9">JCM 12687</strain>
    </source>
</reference>
<dbReference type="EMBL" id="AP022606">
    <property type="protein sequence ID" value="BBZ14419.1"/>
    <property type="molecule type" value="Genomic_DNA"/>
</dbReference>
<evidence type="ECO:0000313" key="6">
    <source>
        <dbReference type="EMBL" id="BBZ14419.1"/>
    </source>
</evidence>
<feature type="domain" description="HTH tetR-type" evidence="5">
    <location>
        <begin position="1"/>
        <end position="54"/>
    </location>
</feature>
<evidence type="ECO:0000313" key="9">
    <source>
        <dbReference type="Proteomes" id="UP000467379"/>
    </source>
</evidence>
<evidence type="ECO:0000256" key="1">
    <source>
        <dbReference type="ARBA" id="ARBA00023015"/>
    </source>
</evidence>
<accession>A0A7I7W9U5</accession>
<evidence type="ECO:0000313" key="7">
    <source>
        <dbReference type="EMBL" id="ORA36036.1"/>
    </source>
</evidence>
<evidence type="ECO:0000313" key="8">
    <source>
        <dbReference type="Proteomes" id="UP000192441"/>
    </source>
</evidence>
<evidence type="ECO:0000256" key="3">
    <source>
        <dbReference type="ARBA" id="ARBA00023163"/>
    </source>
</evidence>
<dbReference type="Proteomes" id="UP000467379">
    <property type="component" value="Chromosome"/>
</dbReference>
<dbReference type="InterPro" id="IPR050109">
    <property type="entry name" value="HTH-type_TetR-like_transc_reg"/>
</dbReference>
<dbReference type="EMBL" id="MVHM01000010">
    <property type="protein sequence ID" value="ORA36036.1"/>
    <property type="molecule type" value="Genomic_DNA"/>
</dbReference>
<evidence type="ECO:0000256" key="4">
    <source>
        <dbReference type="PROSITE-ProRule" id="PRU00335"/>
    </source>
</evidence>
<feature type="DNA-binding region" description="H-T-H motif" evidence="4">
    <location>
        <begin position="17"/>
        <end position="36"/>
    </location>
</feature>
<reference evidence="6" key="3">
    <citation type="submission" date="2020-02" db="EMBL/GenBank/DDBJ databases">
        <authorList>
            <person name="Matsumoto Y."/>
            <person name="Motooka D."/>
            <person name="Nakamura S."/>
        </authorList>
    </citation>
    <scope>NUCLEOTIDE SEQUENCE</scope>
    <source>
        <strain evidence="6">JCM 12687</strain>
    </source>
</reference>
<dbReference type="InterPro" id="IPR009057">
    <property type="entry name" value="Homeodomain-like_sf"/>
</dbReference>
<keyword evidence="2 4" id="KW-0238">DNA-binding</keyword>
<dbReference type="SUPFAM" id="SSF46689">
    <property type="entry name" value="Homeodomain-like"/>
    <property type="match status" value="1"/>
</dbReference>
<protein>
    <submittedName>
        <fullName evidence="6">TetR family transcriptional regulator</fullName>
    </submittedName>
</protein>
<dbReference type="Proteomes" id="UP000192441">
    <property type="component" value="Unassembled WGS sequence"/>
</dbReference>
<dbReference type="GO" id="GO:0003700">
    <property type="term" value="F:DNA-binding transcription factor activity"/>
    <property type="evidence" value="ECO:0007669"/>
    <property type="project" value="TreeGrafter"/>
</dbReference>
<dbReference type="InterPro" id="IPR001647">
    <property type="entry name" value="HTH_TetR"/>
</dbReference>
<sequence>MDALLPLAALTGLRKLSMDEVARYAKVGRATLYKYFPGRDALIAAFVQQELARFFADVGHIVERYDDPDERLIHSFAHAYRYLRYHPALSTILRVNPQILLPYVITEASEALDLGRQFVESTVGADELPDPERAQFGEHVARAIHTLILIPSSVMGLDAPDGPENYARRFLVPVKNSLAATLPA</sequence>
<gene>
    <name evidence="7" type="ORF">BST20_15810</name>
    <name evidence="6" type="ORF">MBRA_46140</name>
</gene>
<proteinExistence type="predicted"/>